<dbReference type="EMBL" id="JAIRBM010000005">
    <property type="protein sequence ID" value="MBZ6076476.1"/>
    <property type="molecule type" value="Genomic_DNA"/>
</dbReference>
<keyword evidence="4" id="KW-1185">Reference proteome</keyword>
<dbReference type="RefSeq" id="WP_224312794.1">
    <property type="nucleotide sequence ID" value="NZ_JAIRBM010000005.1"/>
</dbReference>
<accession>A0ABS7VLR0</accession>
<dbReference type="InterPro" id="IPR009936">
    <property type="entry name" value="DUF1468"/>
</dbReference>
<evidence type="ECO:0000259" key="2">
    <source>
        <dbReference type="Pfam" id="PF07331"/>
    </source>
</evidence>
<name>A0ABS7VLR0_9HYPH</name>
<feature type="transmembrane region" description="Helical" evidence="1">
    <location>
        <begin position="79"/>
        <end position="96"/>
    </location>
</feature>
<gene>
    <name evidence="3" type="ORF">K9B37_09275</name>
</gene>
<protein>
    <submittedName>
        <fullName evidence="3">Tripartite tricarboxylate transporter TctB family protein</fullName>
    </submittedName>
</protein>
<dbReference type="Pfam" id="PF07331">
    <property type="entry name" value="TctB"/>
    <property type="match status" value="1"/>
</dbReference>
<feature type="transmembrane region" description="Helical" evidence="1">
    <location>
        <begin position="12"/>
        <end position="29"/>
    </location>
</feature>
<organism evidence="3 4">
    <name type="scientific">Microvirga puerhi</name>
    <dbReference type="NCBI Taxonomy" id="2876078"/>
    <lineage>
        <taxon>Bacteria</taxon>
        <taxon>Pseudomonadati</taxon>
        <taxon>Pseudomonadota</taxon>
        <taxon>Alphaproteobacteria</taxon>
        <taxon>Hyphomicrobiales</taxon>
        <taxon>Methylobacteriaceae</taxon>
        <taxon>Microvirga</taxon>
    </lineage>
</organism>
<reference evidence="3 4" key="1">
    <citation type="submission" date="2021-09" db="EMBL/GenBank/DDBJ databases">
        <title>The complete genome sequence of a new microorganism.</title>
        <authorList>
            <person name="Zi Z."/>
        </authorList>
    </citation>
    <scope>NUCLEOTIDE SEQUENCE [LARGE SCALE GENOMIC DNA]</scope>
    <source>
        <strain evidence="3 4">WGZ8</strain>
    </source>
</reference>
<dbReference type="Proteomes" id="UP000704176">
    <property type="component" value="Unassembled WGS sequence"/>
</dbReference>
<comment type="caution">
    <text evidence="3">The sequence shown here is derived from an EMBL/GenBank/DDBJ whole genome shotgun (WGS) entry which is preliminary data.</text>
</comment>
<keyword evidence="1" id="KW-0472">Membrane</keyword>
<evidence type="ECO:0000313" key="3">
    <source>
        <dbReference type="EMBL" id="MBZ6076476.1"/>
    </source>
</evidence>
<evidence type="ECO:0000256" key="1">
    <source>
        <dbReference type="SAM" id="Phobius"/>
    </source>
</evidence>
<keyword evidence="1" id="KW-0812">Transmembrane</keyword>
<keyword evidence="1" id="KW-1133">Transmembrane helix</keyword>
<feature type="transmembrane region" description="Helical" evidence="1">
    <location>
        <begin position="126"/>
        <end position="146"/>
    </location>
</feature>
<evidence type="ECO:0000313" key="4">
    <source>
        <dbReference type="Proteomes" id="UP000704176"/>
    </source>
</evidence>
<feature type="domain" description="DUF1468" evidence="2">
    <location>
        <begin position="15"/>
        <end position="149"/>
    </location>
</feature>
<sequence>MTTPNPRRVDKPGLLIALALLVLAGLIWQDMSSLQLSSVYGLGPKAMPMVVSIGLAILAVGNAVSAFRGELPERESLRWTPILLIIGGLALLIAFVEFNVGFIPATAVLFACTSAAFGRRAFIIDLVIGLVAGLVIYLLFAKLLTLSLPMGPLERLIGA</sequence>
<proteinExistence type="predicted"/>
<feature type="transmembrane region" description="Helical" evidence="1">
    <location>
        <begin position="49"/>
        <end position="67"/>
    </location>
</feature>